<keyword evidence="7 9" id="KW-0472">Membrane</keyword>
<dbReference type="GO" id="GO:0061617">
    <property type="term" value="C:MICOS complex"/>
    <property type="evidence" value="ECO:0007669"/>
    <property type="project" value="TreeGrafter"/>
</dbReference>
<evidence type="ECO:0000256" key="6">
    <source>
        <dbReference type="ARBA" id="ARBA00023128"/>
    </source>
</evidence>
<keyword evidence="6" id="KW-0496">Mitochondrion</keyword>
<sequence length="568" mass="63976">MSETLRRVWIRVMLRPSWFALQRKRGGQLASSPCRLRSVRFSSAASPEQSTRSQGTEASTREGRSSTTPLNQRAWLWYAGLIVPSLGLGGVLIEMHRDATFRAQVERVLPGSTRWLSQLTGRQYKTPENHVKEVENQQEMPPDPEPPLNKLPASSTSLNEALIQTPEEPVHEGPRTEEQSSSPLPVGSIAEKIDSETTTPIQDAATSVLSFAKMKHHSLKRLSNALSTEPLEVDPSTAPVRSSSGVATTEEHRATSSAEIRALAEQLGTLVVLEALRIRDLIEPLEATTTPATTAERPVDDTEKRRKVALKLLEQEQTFRQDLERYLQRLQMLLRRELEPNLDAQRLVLKREQMDRLLELQLLLERVEARALRDRAYKQYTHWAHRTALLWQALGERLTRGEPFATELAASWVRSAALVQHVLTCLSPSIAARGVTTAASLQERFLHQDTSGVWGYWLARLAAWLKTSRLEENLDGVFTAQMASNACNATEEDQKMAFTTEQRLLWARFCVERGDLGQALEHLQQIPADSLVSRLCRDWITDVEQYLRLEQAVRVIRAESTSITAALV</sequence>
<evidence type="ECO:0000256" key="3">
    <source>
        <dbReference type="ARBA" id="ARBA00022692"/>
    </source>
</evidence>
<evidence type="ECO:0000313" key="11">
    <source>
        <dbReference type="Proteomes" id="UP000530660"/>
    </source>
</evidence>
<dbReference type="PANTHER" id="PTHR15415:SF7">
    <property type="entry name" value="MICOS COMPLEX SUBUNIT MIC60"/>
    <property type="match status" value="1"/>
</dbReference>
<feature type="region of interest" description="Disordered" evidence="8">
    <location>
        <begin position="166"/>
        <end position="186"/>
    </location>
</feature>
<dbReference type="Proteomes" id="UP000530660">
    <property type="component" value="Unassembled WGS sequence"/>
</dbReference>
<feature type="compositionally biased region" description="Basic and acidic residues" evidence="8">
    <location>
        <begin position="125"/>
        <end position="135"/>
    </location>
</feature>
<comment type="similarity">
    <text evidence="2">Belongs to the MICOS complex subunit Mic60 family.</text>
</comment>
<gene>
    <name evidence="10" type="ORF">F1559_001180</name>
</gene>
<evidence type="ECO:0000256" key="9">
    <source>
        <dbReference type="SAM" id="Phobius"/>
    </source>
</evidence>
<accession>A0A7J7IJ01</accession>
<evidence type="ECO:0000313" key="10">
    <source>
        <dbReference type="EMBL" id="KAF6002659.1"/>
    </source>
</evidence>
<feature type="region of interest" description="Disordered" evidence="8">
    <location>
        <begin position="40"/>
        <end position="66"/>
    </location>
</feature>
<dbReference type="InterPro" id="IPR019133">
    <property type="entry name" value="MIC60"/>
</dbReference>
<reference evidence="10 11" key="1">
    <citation type="journal article" date="2020" name="J. Phycol.">
        <title>Comparative genome analysis reveals Cyanidiococcus gen. nov., a new extremophilic red algal genus sister to Cyanidioschyzon (Cyanidioschyzonaceae, Rhodophyta).</title>
        <authorList>
            <person name="Liu S.-L."/>
            <person name="Chiang Y.-R."/>
            <person name="Yoon H.S."/>
            <person name="Fu H.-Y."/>
        </authorList>
    </citation>
    <scope>NUCLEOTIDE SEQUENCE [LARGE SCALE GENOMIC DNA]</scope>
    <source>
        <strain evidence="10 11">THAL066</strain>
    </source>
</reference>
<dbReference type="OrthoDB" id="10261039at2759"/>
<keyword evidence="11" id="KW-1185">Reference proteome</keyword>
<feature type="region of interest" description="Disordered" evidence="8">
    <location>
        <begin position="229"/>
        <end position="255"/>
    </location>
</feature>
<evidence type="ECO:0000256" key="7">
    <source>
        <dbReference type="ARBA" id="ARBA00023136"/>
    </source>
</evidence>
<dbReference type="EMBL" id="VWRR01000009">
    <property type="protein sequence ID" value="KAF6002659.1"/>
    <property type="molecule type" value="Genomic_DNA"/>
</dbReference>
<proteinExistence type="inferred from homology"/>
<comment type="caution">
    <text evidence="10">The sequence shown here is derived from an EMBL/GenBank/DDBJ whole genome shotgun (WGS) entry which is preliminary data.</text>
</comment>
<comment type="subcellular location">
    <subcellularLocation>
        <location evidence="1">Mitochondrion inner membrane</location>
    </subcellularLocation>
</comment>
<feature type="compositionally biased region" description="Polar residues" evidence="8">
    <location>
        <begin position="40"/>
        <end position="58"/>
    </location>
</feature>
<protein>
    <submittedName>
        <fullName evidence="10">Uncharacterized protein</fullName>
    </submittedName>
</protein>
<organism evidence="10 11">
    <name type="scientific">Cyanidiococcus yangmingshanensis</name>
    <dbReference type="NCBI Taxonomy" id="2690220"/>
    <lineage>
        <taxon>Eukaryota</taxon>
        <taxon>Rhodophyta</taxon>
        <taxon>Bangiophyceae</taxon>
        <taxon>Cyanidiales</taxon>
        <taxon>Cyanidiaceae</taxon>
        <taxon>Cyanidiococcus</taxon>
    </lineage>
</organism>
<dbReference type="PANTHER" id="PTHR15415">
    <property type="entry name" value="MITOFILIN"/>
    <property type="match status" value="1"/>
</dbReference>
<feature type="region of interest" description="Disordered" evidence="8">
    <location>
        <begin position="120"/>
        <end position="153"/>
    </location>
</feature>
<name>A0A7J7IJ01_9RHOD</name>
<evidence type="ECO:0000256" key="4">
    <source>
        <dbReference type="ARBA" id="ARBA00022792"/>
    </source>
</evidence>
<evidence type="ECO:0000256" key="5">
    <source>
        <dbReference type="ARBA" id="ARBA00022989"/>
    </source>
</evidence>
<evidence type="ECO:0000256" key="8">
    <source>
        <dbReference type="SAM" id="MobiDB-lite"/>
    </source>
</evidence>
<evidence type="ECO:0000256" key="1">
    <source>
        <dbReference type="ARBA" id="ARBA00004273"/>
    </source>
</evidence>
<dbReference type="AlphaFoldDB" id="A0A7J7IJ01"/>
<feature type="compositionally biased region" description="Basic and acidic residues" evidence="8">
    <location>
        <begin position="168"/>
        <end position="178"/>
    </location>
</feature>
<keyword evidence="5 9" id="KW-1133">Transmembrane helix</keyword>
<keyword evidence="4" id="KW-0999">Mitochondrion inner membrane</keyword>
<feature type="transmembrane region" description="Helical" evidence="9">
    <location>
        <begin position="75"/>
        <end position="93"/>
    </location>
</feature>
<keyword evidence="3 9" id="KW-0812">Transmembrane</keyword>
<dbReference type="GO" id="GO:0042407">
    <property type="term" value="P:cristae formation"/>
    <property type="evidence" value="ECO:0007669"/>
    <property type="project" value="TreeGrafter"/>
</dbReference>
<evidence type="ECO:0000256" key="2">
    <source>
        <dbReference type="ARBA" id="ARBA00010877"/>
    </source>
</evidence>